<feature type="region of interest" description="Disordered" evidence="1">
    <location>
        <begin position="81"/>
        <end position="105"/>
    </location>
</feature>
<organism evidence="2 3">
    <name type="scientific">Colletotrichum salicis</name>
    <dbReference type="NCBI Taxonomy" id="1209931"/>
    <lineage>
        <taxon>Eukaryota</taxon>
        <taxon>Fungi</taxon>
        <taxon>Dikarya</taxon>
        <taxon>Ascomycota</taxon>
        <taxon>Pezizomycotina</taxon>
        <taxon>Sordariomycetes</taxon>
        <taxon>Hypocreomycetidae</taxon>
        <taxon>Glomerellales</taxon>
        <taxon>Glomerellaceae</taxon>
        <taxon>Colletotrichum</taxon>
        <taxon>Colletotrichum acutatum species complex</taxon>
    </lineage>
</organism>
<gene>
    <name evidence="2" type="ORF">CSAL01_06487</name>
</gene>
<dbReference type="AlphaFoldDB" id="A0A135RNN6"/>
<name>A0A135RNN6_9PEZI</name>
<protein>
    <submittedName>
        <fullName evidence="2">Uncharacterized protein</fullName>
    </submittedName>
</protein>
<proteinExistence type="predicted"/>
<accession>A0A135RNN6</accession>
<comment type="caution">
    <text evidence="2">The sequence shown here is derived from an EMBL/GenBank/DDBJ whole genome shotgun (WGS) entry which is preliminary data.</text>
</comment>
<reference evidence="2 3" key="1">
    <citation type="submission" date="2014-02" db="EMBL/GenBank/DDBJ databases">
        <title>The genome sequence of Colletotrichum salicis CBS 607.94.</title>
        <authorList>
            <person name="Baroncelli R."/>
            <person name="Thon M.R."/>
        </authorList>
    </citation>
    <scope>NUCLEOTIDE SEQUENCE [LARGE SCALE GENOMIC DNA]</scope>
    <source>
        <strain evidence="2 3">CBS 607.94</strain>
    </source>
</reference>
<feature type="region of interest" description="Disordered" evidence="1">
    <location>
        <begin position="28"/>
        <end position="53"/>
    </location>
</feature>
<dbReference type="Proteomes" id="UP000070121">
    <property type="component" value="Unassembled WGS sequence"/>
</dbReference>
<sequence>MEQSKQNDGREMRWQELALRKERNWKEGFSNDRIGGHTSDAPYAHKRTQHTQPSVRTYTARFREHGLMPPTCDEHLRVSSQRVSLGDAGPSLPGDVGSHLTSNTA</sequence>
<evidence type="ECO:0000256" key="1">
    <source>
        <dbReference type="SAM" id="MobiDB-lite"/>
    </source>
</evidence>
<evidence type="ECO:0000313" key="3">
    <source>
        <dbReference type="Proteomes" id="UP000070121"/>
    </source>
</evidence>
<evidence type="ECO:0000313" key="2">
    <source>
        <dbReference type="EMBL" id="KXH25362.1"/>
    </source>
</evidence>
<dbReference type="OrthoDB" id="10415237at2759"/>
<keyword evidence="3" id="KW-1185">Reference proteome</keyword>
<dbReference type="EMBL" id="JFFI01002758">
    <property type="protein sequence ID" value="KXH25362.1"/>
    <property type="molecule type" value="Genomic_DNA"/>
</dbReference>